<dbReference type="InterPro" id="IPR020103">
    <property type="entry name" value="PsdUridine_synth_cat_dom_sf"/>
</dbReference>
<evidence type="ECO:0000313" key="5">
    <source>
        <dbReference type="Proteomes" id="UP000823635"/>
    </source>
</evidence>
<reference evidence="4" key="1">
    <citation type="submission" date="2020-10" db="EMBL/GenBank/DDBJ databases">
        <authorList>
            <person name="Gilroy R."/>
        </authorList>
    </citation>
    <scope>NUCLEOTIDE SEQUENCE</scope>
    <source>
        <strain evidence="4">15467</strain>
    </source>
</reference>
<sequence length="240" mass="27205">MEQVYRKLSESESSDIRARILYEDNHLFVFNKRAGEIVQEDLTGDESLEQLVKAFIAGRDGKPGAVFLGVPHRLDRPVSGIVIFAKTSKALERMNEEFRTGQVSKYYWALVCKRPPRDEALLTGYITRNEKINKSYVSDLPKKGAKEARLEYKLLKCTDRFFLLEIKLLTGRHHQIRSQLAHIGCCIKGDLKYGAPRSNPDGSISLHSRRAVFVHPVKKIPVEIVAPVPGEGFRRIAGME</sequence>
<reference evidence="4" key="2">
    <citation type="journal article" date="2021" name="PeerJ">
        <title>Extensive microbial diversity within the chicken gut microbiome revealed by metagenomics and culture.</title>
        <authorList>
            <person name="Gilroy R."/>
            <person name="Ravi A."/>
            <person name="Getino M."/>
            <person name="Pursley I."/>
            <person name="Horton D.L."/>
            <person name="Alikhan N.F."/>
            <person name="Baker D."/>
            <person name="Gharbi K."/>
            <person name="Hall N."/>
            <person name="Watson M."/>
            <person name="Adriaenssens E.M."/>
            <person name="Foster-Nyarko E."/>
            <person name="Jarju S."/>
            <person name="Secka A."/>
            <person name="Antonio M."/>
            <person name="Oren A."/>
            <person name="Chaudhuri R.R."/>
            <person name="La Ragione R."/>
            <person name="Hildebrand F."/>
            <person name="Pallen M.J."/>
        </authorList>
    </citation>
    <scope>NUCLEOTIDE SEQUENCE</scope>
    <source>
        <strain evidence="4">15467</strain>
    </source>
</reference>
<dbReference type="InterPro" id="IPR050188">
    <property type="entry name" value="RluA_PseudoU_synthase"/>
</dbReference>
<dbReference type="AlphaFoldDB" id="A0A9D9GYB6"/>
<dbReference type="SUPFAM" id="SSF55120">
    <property type="entry name" value="Pseudouridine synthase"/>
    <property type="match status" value="1"/>
</dbReference>
<name>A0A9D9GYB6_9BACT</name>
<dbReference type="Gene3D" id="3.30.2350.10">
    <property type="entry name" value="Pseudouridine synthase"/>
    <property type="match status" value="1"/>
</dbReference>
<dbReference type="GO" id="GO:0001522">
    <property type="term" value="P:pseudouridine synthesis"/>
    <property type="evidence" value="ECO:0007669"/>
    <property type="project" value="InterPro"/>
</dbReference>
<dbReference type="Pfam" id="PF00849">
    <property type="entry name" value="PseudoU_synth_2"/>
    <property type="match status" value="1"/>
</dbReference>
<evidence type="ECO:0000256" key="2">
    <source>
        <dbReference type="ARBA" id="ARBA00023235"/>
    </source>
</evidence>
<dbReference type="Proteomes" id="UP000823635">
    <property type="component" value="Unassembled WGS sequence"/>
</dbReference>
<evidence type="ECO:0000259" key="3">
    <source>
        <dbReference type="Pfam" id="PF00849"/>
    </source>
</evidence>
<accession>A0A9D9GYB6</accession>
<evidence type="ECO:0000313" key="4">
    <source>
        <dbReference type="EMBL" id="MBO8428423.1"/>
    </source>
</evidence>
<dbReference type="GO" id="GO:0003723">
    <property type="term" value="F:RNA binding"/>
    <property type="evidence" value="ECO:0007669"/>
    <property type="project" value="InterPro"/>
</dbReference>
<gene>
    <name evidence="4" type="ORF">IAC68_00615</name>
</gene>
<evidence type="ECO:0000256" key="1">
    <source>
        <dbReference type="ARBA" id="ARBA00010876"/>
    </source>
</evidence>
<feature type="domain" description="Pseudouridine synthase RsuA/RluA-like" evidence="3">
    <location>
        <begin position="26"/>
        <end position="182"/>
    </location>
</feature>
<dbReference type="GO" id="GO:0009982">
    <property type="term" value="F:pseudouridine synthase activity"/>
    <property type="evidence" value="ECO:0007669"/>
    <property type="project" value="InterPro"/>
</dbReference>
<dbReference type="GO" id="GO:0006396">
    <property type="term" value="P:RNA processing"/>
    <property type="evidence" value="ECO:0007669"/>
    <property type="project" value="UniProtKB-ARBA"/>
</dbReference>
<dbReference type="CDD" id="cd02869">
    <property type="entry name" value="PseudoU_synth_RluA_like"/>
    <property type="match status" value="1"/>
</dbReference>
<comment type="caution">
    <text evidence="4">The sequence shown here is derived from an EMBL/GenBank/DDBJ whole genome shotgun (WGS) entry which is preliminary data.</text>
</comment>
<keyword evidence="2" id="KW-0413">Isomerase</keyword>
<proteinExistence type="inferred from homology"/>
<comment type="similarity">
    <text evidence="1">Belongs to the pseudouridine synthase RluA family.</text>
</comment>
<dbReference type="EMBL" id="JADINB010000014">
    <property type="protein sequence ID" value="MBO8428423.1"/>
    <property type="molecule type" value="Genomic_DNA"/>
</dbReference>
<dbReference type="GO" id="GO:0140098">
    <property type="term" value="F:catalytic activity, acting on RNA"/>
    <property type="evidence" value="ECO:0007669"/>
    <property type="project" value="UniProtKB-ARBA"/>
</dbReference>
<dbReference type="PANTHER" id="PTHR21600:SF83">
    <property type="entry name" value="PSEUDOURIDYLATE SYNTHASE RPUSD4, MITOCHONDRIAL"/>
    <property type="match status" value="1"/>
</dbReference>
<organism evidence="4 5">
    <name type="scientific">Candidatus Egerieousia excrementavium</name>
    <dbReference type="NCBI Taxonomy" id="2840778"/>
    <lineage>
        <taxon>Bacteria</taxon>
        <taxon>Pseudomonadati</taxon>
        <taxon>Bacteroidota</taxon>
        <taxon>Bacteroidia</taxon>
        <taxon>Bacteroidales</taxon>
        <taxon>Candidatus Egerieousia</taxon>
    </lineage>
</organism>
<dbReference type="InterPro" id="IPR006145">
    <property type="entry name" value="PsdUridine_synth_RsuA/RluA"/>
</dbReference>
<dbReference type="PANTHER" id="PTHR21600">
    <property type="entry name" value="MITOCHONDRIAL RNA PSEUDOURIDINE SYNTHASE"/>
    <property type="match status" value="1"/>
</dbReference>
<protein>
    <submittedName>
        <fullName evidence="4">RNA pseudouridine synthase</fullName>
    </submittedName>
</protein>